<dbReference type="Pfam" id="PF00970">
    <property type="entry name" value="FAD_binding_6"/>
    <property type="match status" value="1"/>
</dbReference>
<keyword evidence="12" id="KW-1185">Reference proteome</keyword>
<dbReference type="InterPro" id="IPR001433">
    <property type="entry name" value="OxRdtase_FAD/NAD-bd"/>
</dbReference>
<dbReference type="InterPro" id="IPR039261">
    <property type="entry name" value="FNR_nucleotide-bd"/>
</dbReference>
<dbReference type="Pfam" id="PF00111">
    <property type="entry name" value="Fer2"/>
    <property type="match status" value="1"/>
</dbReference>
<dbReference type="PROSITE" id="PS00197">
    <property type="entry name" value="2FE2S_FER_1"/>
    <property type="match status" value="1"/>
</dbReference>
<proteinExistence type="predicted"/>
<dbReference type="CDD" id="cd06214">
    <property type="entry name" value="PA_degradation_oxidoreductase_like"/>
    <property type="match status" value="1"/>
</dbReference>
<evidence type="ECO:0000256" key="2">
    <source>
        <dbReference type="ARBA" id="ARBA00022630"/>
    </source>
</evidence>
<organism evidence="11 12">
    <name type="scientific">Streptomyces marokkonensis</name>
    <dbReference type="NCBI Taxonomy" id="324855"/>
    <lineage>
        <taxon>Bacteria</taxon>
        <taxon>Bacillati</taxon>
        <taxon>Actinomycetota</taxon>
        <taxon>Actinomycetes</taxon>
        <taxon>Kitasatosporales</taxon>
        <taxon>Streptomycetaceae</taxon>
        <taxon>Streptomyces</taxon>
    </lineage>
</organism>
<dbReference type="InterPro" id="IPR011884">
    <property type="entry name" value="PaaE"/>
</dbReference>
<evidence type="ECO:0000313" key="11">
    <source>
        <dbReference type="EMBL" id="GAA3950910.1"/>
    </source>
</evidence>
<keyword evidence="2" id="KW-0285">Flavoprotein</keyword>
<dbReference type="InterPro" id="IPR050415">
    <property type="entry name" value="MRET"/>
</dbReference>
<dbReference type="Gene3D" id="3.40.50.80">
    <property type="entry name" value="Nucleotide-binding domain of ferredoxin-NADP reductase (FNR) module"/>
    <property type="match status" value="1"/>
</dbReference>
<dbReference type="InterPro" id="IPR036010">
    <property type="entry name" value="2Fe-2S_ferredoxin-like_sf"/>
</dbReference>
<evidence type="ECO:0000256" key="6">
    <source>
        <dbReference type="ARBA" id="ARBA00023002"/>
    </source>
</evidence>
<dbReference type="PANTHER" id="PTHR47354">
    <property type="entry name" value="NADH OXIDOREDUCTASE HCR"/>
    <property type="match status" value="1"/>
</dbReference>
<dbReference type="NCBIfam" id="TIGR02160">
    <property type="entry name" value="PA_CoA_Oxy5"/>
    <property type="match status" value="1"/>
</dbReference>
<feature type="domain" description="2Fe-2S ferredoxin-type" evidence="9">
    <location>
        <begin position="301"/>
        <end position="390"/>
    </location>
</feature>
<keyword evidence="7" id="KW-0408">Iron</keyword>
<reference evidence="12" key="1">
    <citation type="journal article" date="2019" name="Int. J. Syst. Evol. Microbiol.">
        <title>The Global Catalogue of Microorganisms (GCM) 10K type strain sequencing project: providing services to taxonomists for standard genome sequencing and annotation.</title>
        <authorList>
            <consortium name="The Broad Institute Genomics Platform"/>
            <consortium name="The Broad Institute Genome Sequencing Center for Infectious Disease"/>
            <person name="Wu L."/>
            <person name="Ma J."/>
        </authorList>
    </citation>
    <scope>NUCLEOTIDE SEQUENCE [LARGE SCALE GENOMIC DNA]</scope>
    <source>
        <strain evidence="12">JCM 17027</strain>
    </source>
</reference>
<dbReference type="SUPFAM" id="SSF54292">
    <property type="entry name" value="2Fe-2S ferredoxin-like"/>
    <property type="match status" value="1"/>
</dbReference>
<protein>
    <submittedName>
        <fullName evidence="11">Phenylacetate-CoA oxygenase/reductase subunit PaaK</fullName>
    </submittedName>
</protein>
<dbReference type="InterPro" id="IPR017927">
    <property type="entry name" value="FAD-bd_FR_type"/>
</dbReference>
<evidence type="ECO:0000259" key="10">
    <source>
        <dbReference type="PROSITE" id="PS51384"/>
    </source>
</evidence>
<keyword evidence="8" id="KW-0411">Iron-sulfur</keyword>
<dbReference type="Proteomes" id="UP001500034">
    <property type="component" value="Unassembled WGS sequence"/>
</dbReference>
<dbReference type="Gene3D" id="2.40.30.10">
    <property type="entry name" value="Translation factors"/>
    <property type="match status" value="1"/>
</dbReference>
<dbReference type="Gene3D" id="3.10.20.30">
    <property type="match status" value="1"/>
</dbReference>
<evidence type="ECO:0000256" key="1">
    <source>
        <dbReference type="ARBA" id="ARBA00001974"/>
    </source>
</evidence>
<sequence length="390" mass="42002">MALWGLPRAVRVRQGDLMAPTAPASATSPAPAPAGTRRRAAFHRLRVADVQRLCADAAAVSFEVPDELAEEFAFAPGQSLTLRREIDGRDERRSYSICAPAGTVPRVGVRVVPGGLFSSWLVSEVRPGDTVEVMAPTGLFTPDLTTPGHHVLIAAGSGITPMVSIAESVLAADERSTVTLFYGNRRTDTVMFADELADLKDLHPTRFHLAHVLSREPREAEVLSGRLDAGRLSRLVGSLVDVESADHWWLCGPQGMVADAQQVLTGLGVPAERVHRELFYADDEPGREVHHEDAGPEGPVSEVVITLDGRSTTSALSRERSVLDGAQQTRPDLPFACKGGVCGTCRALVTDGRVDMRRNYALEAAEVDAGYVLTCQSYPVSEKLTVDYDS</sequence>
<dbReference type="PROSITE" id="PS51085">
    <property type="entry name" value="2FE2S_FER_2"/>
    <property type="match status" value="1"/>
</dbReference>
<dbReference type="SUPFAM" id="SSF63380">
    <property type="entry name" value="Riboflavin synthase domain-like"/>
    <property type="match status" value="1"/>
</dbReference>
<dbReference type="PANTHER" id="PTHR47354:SF8">
    <property type="entry name" value="1,2-PHENYLACETYL-COA EPOXIDASE, SUBUNIT E"/>
    <property type="match status" value="1"/>
</dbReference>
<dbReference type="PRINTS" id="PR00371">
    <property type="entry name" value="FPNCR"/>
</dbReference>
<dbReference type="InterPro" id="IPR006058">
    <property type="entry name" value="2Fe2S_fd_BS"/>
</dbReference>
<accession>A0ABP7NNN0</accession>
<evidence type="ECO:0000256" key="3">
    <source>
        <dbReference type="ARBA" id="ARBA00022714"/>
    </source>
</evidence>
<dbReference type="EMBL" id="BAABCQ010000001">
    <property type="protein sequence ID" value="GAA3950910.1"/>
    <property type="molecule type" value="Genomic_DNA"/>
</dbReference>
<keyword evidence="4" id="KW-0479">Metal-binding</keyword>
<dbReference type="Pfam" id="PF00175">
    <property type="entry name" value="NAD_binding_1"/>
    <property type="match status" value="1"/>
</dbReference>
<evidence type="ECO:0000313" key="12">
    <source>
        <dbReference type="Proteomes" id="UP001500034"/>
    </source>
</evidence>
<evidence type="ECO:0000256" key="7">
    <source>
        <dbReference type="ARBA" id="ARBA00023004"/>
    </source>
</evidence>
<feature type="domain" description="FAD-binding FR-type" evidence="10">
    <location>
        <begin position="40"/>
        <end position="143"/>
    </location>
</feature>
<comment type="caution">
    <text evidence="11">The sequence shown here is derived from an EMBL/GenBank/DDBJ whole genome shotgun (WGS) entry which is preliminary data.</text>
</comment>
<dbReference type="InterPro" id="IPR017938">
    <property type="entry name" value="Riboflavin_synthase-like_b-brl"/>
</dbReference>
<evidence type="ECO:0000256" key="5">
    <source>
        <dbReference type="ARBA" id="ARBA00022827"/>
    </source>
</evidence>
<dbReference type="InterPro" id="IPR012675">
    <property type="entry name" value="Beta-grasp_dom_sf"/>
</dbReference>
<dbReference type="CDD" id="cd00207">
    <property type="entry name" value="fer2"/>
    <property type="match status" value="1"/>
</dbReference>
<keyword evidence="6" id="KW-0560">Oxidoreductase</keyword>
<dbReference type="InterPro" id="IPR001709">
    <property type="entry name" value="Flavoprot_Pyr_Nucl_cyt_Rdtase"/>
</dbReference>
<evidence type="ECO:0000256" key="4">
    <source>
        <dbReference type="ARBA" id="ARBA00022723"/>
    </source>
</evidence>
<dbReference type="SUPFAM" id="SSF52343">
    <property type="entry name" value="Ferredoxin reductase-like, C-terminal NADP-linked domain"/>
    <property type="match status" value="1"/>
</dbReference>
<dbReference type="PRINTS" id="PR00410">
    <property type="entry name" value="PHEHYDRXLASE"/>
</dbReference>
<name>A0ABP7NNN0_9ACTN</name>
<evidence type="ECO:0000259" key="9">
    <source>
        <dbReference type="PROSITE" id="PS51085"/>
    </source>
</evidence>
<comment type="cofactor">
    <cofactor evidence="1">
        <name>FAD</name>
        <dbReference type="ChEBI" id="CHEBI:57692"/>
    </cofactor>
</comment>
<dbReference type="InterPro" id="IPR001041">
    <property type="entry name" value="2Fe-2S_ferredoxin-type"/>
</dbReference>
<dbReference type="InterPro" id="IPR008333">
    <property type="entry name" value="Cbr1-like_FAD-bd_dom"/>
</dbReference>
<keyword evidence="3" id="KW-0001">2Fe-2S</keyword>
<dbReference type="PROSITE" id="PS51384">
    <property type="entry name" value="FAD_FR"/>
    <property type="match status" value="1"/>
</dbReference>
<evidence type="ECO:0000256" key="8">
    <source>
        <dbReference type="ARBA" id="ARBA00023014"/>
    </source>
</evidence>
<keyword evidence="5" id="KW-0274">FAD</keyword>
<gene>
    <name evidence="11" type="primary">paaK</name>
    <name evidence="11" type="ORF">GCM10022384_00900</name>
</gene>